<feature type="non-terminal residue" evidence="2">
    <location>
        <position position="1"/>
    </location>
</feature>
<dbReference type="Proteomes" id="UP000486351">
    <property type="component" value="Unassembled WGS sequence"/>
</dbReference>
<feature type="compositionally biased region" description="Basic and acidic residues" evidence="1">
    <location>
        <begin position="112"/>
        <end position="127"/>
    </location>
</feature>
<evidence type="ECO:0000256" key="1">
    <source>
        <dbReference type="SAM" id="MobiDB-lite"/>
    </source>
</evidence>
<feature type="compositionally biased region" description="Low complexity" evidence="1">
    <location>
        <begin position="227"/>
        <end position="240"/>
    </location>
</feature>
<accession>A0A6G0PYR2</accession>
<protein>
    <submittedName>
        <fullName evidence="2">Uncharacterized protein</fullName>
    </submittedName>
</protein>
<reference evidence="2 3" key="1">
    <citation type="submission" date="2018-09" db="EMBL/GenBank/DDBJ databases">
        <title>Genomic investigation of the strawberry pathogen Phytophthora fragariae indicates pathogenicity is determined by transcriptional variation in three key races.</title>
        <authorList>
            <person name="Adams T.M."/>
            <person name="Armitage A.D."/>
            <person name="Sobczyk M.K."/>
            <person name="Bates H.J."/>
            <person name="Dunwell J.M."/>
            <person name="Nellist C.F."/>
            <person name="Harrison R.J."/>
        </authorList>
    </citation>
    <scope>NUCLEOTIDE SEQUENCE [LARGE SCALE GENOMIC DNA]</scope>
    <source>
        <strain evidence="2 3">NOV-77</strain>
    </source>
</reference>
<dbReference type="AlphaFoldDB" id="A0A6G0PYR2"/>
<proteinExistence type="predicted"/>
<feature type="compositionally biased region" description="Basic residues" evidence="1">
    <location>
        <begin position="181"/>
        <end position="193"/>
    </location>
</feature>
<organism evidence="2 3">
    <name type="scientific">Phytophthora fragariae</name>
    <dbReference type="NCBI Taxonomy" id="53985"/>
    <lineage>
        <taxon>Eukaryota</taxon>
        <taxon>Sar</taxon>
        <taxon>Stramenopiles</taxon>
        <taxon>Oomycota</taxon>
        <taxon>Peronosporomycetes</taxon>
        <taxon>Peronosporales</taxon>
        <taxon>Peronosporaceae</taxon>
        <taxon>Phytophthora</taxon>
    </lineage>
</organism>
<feature type="non-terminal residue" evidence="2">
    <location>
        <position position="240"/>
    </location>
</feature>
<feature type="compositionally biased region" description="Acidic residues" evidence="1">
    <location>
        <begin position="165"/>
        <end position="175"/>
    </location>
</feature>
<feature type="region of interest" description="Disordered" evidence="1">
    <location>
        <begin position="89"/>
        <end position="240"/>
    </location>
</feature>
<evidence type="ECO:0000313" key="2">
    <source>
        <dbReference type="EMBL" id="KAE9261361.1"/>
    </source>
</evidence>
<comment type="caution">
    <text evidence="2">The sequence shown here is derived from an EMBL/GenBank/DDBJ whole genome shotgun (WGS) entry which is preliminary data.</text>
</comment>
<feature type="compositionally biased region" description="Low complexity" evidence="1">
    <location>
        <begin position="137"/>
        <end position="148"/>
    </location>
</feature>
<evidence type="ECO:0000313" key="3">
    <source>
        <dbReference type="Proteomes" id="UP000486351"/>
    </source>
</evidence>
<feature type="compositionally biased region" description="Low complexity" evidence="1">
    <location>
        <begin position="1"/>
        <end position="21"/>
    </location>
</feature>
<dbReference type="EMBL" id="QXFY01010305">
    <property type="protein sequence ID" value="KAE9261361.1"/>
    <property type="molecule type" value="Genomic_DNA"/>
</dbReference>
<feature type="compositionally biased region" description="Low complexity" evidence="1">
    <location>
        <begin position="206"/>
        <end position="216"/>
    </location>
</feature>
<feature type="region of interest" description="Disordered" evidence="1">
    <location>
        <begin position="1"/>
        <end position="36"/>
    </location>
</feature>
<sequence>ETATETAATTSSIASTAGMTAVSSTEEAGAAPGETVKTEVFRLEEADGSIVTKTVRTTTRTETSPAGELVTTIEVETTTETELAFDESAKAVPGAGSGEDEPNWFMSLFTGKPKDSDRAKSKVEDSNVSRLRRREVSSATVTKTVAAKPAIVKQTSAQPTRTTEIVEETVEETEVTEGKKPKSKKHRKPKRKPTAGTTTEEETTEVTEVSTETVETTEVKPEETTEVTEVTEVTTETTEE</sequence>
<name>A0A6G0PYR2_9STRA</name>
<gene>
    <name evidence="2" type="ORF">PF008_g32870</name>
</gene>